<feature type="transmembrane region" description="Helical" evidence="5">
    <location>
        <begin position="91"/>
        <end position="109"/>
    </location>
</feature>
<evidence type="ECO:0000256" key="3">
    <source>
        <dbReference type="ARBA" id="ARBA00022989"/>
    </source>
</evidence>
<dbReference type="PANTHER" id="PTHR42723:SF1">
    <property type="entry name" value="CHLOROPHYLL SYNTHASE, CHLOROPLASTIC"/>
    <property type="match status" value="1"/>
</dbReference>
<organism evidence="6 7">
    <name type="scientific">Microbacterium resistens</name>
    <dbReference type="NCBI Taxonomy" id="156977"/>
    <lineage>
        <taxon>Bacteria</taxon>
        <taxon>Bacillati</taxon>
        <taxon>Actinomycetota</taxon>
        <taxon>Actinomycetes</taxon>
        <taxon>Micrococcales</taxon>
        <taxon>Microbacteriaceae</taxon>
        <taxon>Microbacterium</taxon>
    </lineage>
</organism>
<evidence type="ECO:0000256" key="1">
    <source>
        <dbReference type="ARBA" id="ARBA00004141"/>
    </source>
</evidence>
<proteinExistence type="predicted"/>
<dbReference type="InterPro" id="IPR050475">
    <property type="entry name" value="Prenyltransferase_related"/>
</dbReference>
<name>A0ABY3RNX9_9MICO</name>
<evidence type="ECO:0000256" key="2">
    <source>
        <dbReference type="ARBA" id="ARBA00022692"/>
    </source>
</evidence>
<feature type="transmembrane region" description="Helical" evidence="5">
    <location>
        <begin position="273"/>
        <end position="290"/>
    </location>
</feature>
<dbReference type="NCBIfam" id="NF009608">
    <property type="entry name" value="PRK13105.1"/>
    <property type="match status" value="1"/>
</dbReference>
<evidence type="ECO:0000256" key="5">
    <source>
        <dbReference type="SAM" id="Phobius"/>
    </source>
</evidence>
<sequence>MSGVLGTVRALVATSRPLSWINTAYPFAAVVVLTTGRIDAALVVGTLFFLVPYNLLMYGVNDVFDHASDIANPRKGGVEGALLPTRLHRAALLWSVTLAAPFVVALLVLGAARPWSWAVLALSLFAVVAYSVPGLRFKEIPVLDSLTSSVHFVSPALYGLALAGTEITPPIVVAMVAFLLWGMASHAFGAVQDIVPDREAGIGSVATALGGATTVRLAVLLWTGAGVLVAFTPWPAALAALAAVPYVASAWPYLRVSDEASGTVNRAWRRFLAINYATGCALTILLILCAREGLFS</sequence>
<dbReference type="RefSeq" id="WP_231819434.1">
    <property type="nucleotide sequence ID" value="NZ_CP082781.1"/>
</dbReference>
<reference evidence="6 7" key="1">
    <citation type="submission" date="2023-01" db="EMBL/GenBank/DDBJ databases">
        <title>Characterization of estradiol degrading bacteria Microbacterium sp. MZT7 and reveal degrading genes through genome analysis.</title>
        <authorList>
            <person name="Hao P."/>
            <person name="Gao Y."/>
        </authorList>
    </citation>
    <scope>NUCLEOTIDE SEQUENCE [LARGE SCALE GENOMIC DNA]</scope>
    <source>
        <strain evidence="6 7">MZT7</strain>
    </source>
</reference>
<feature type="transmembrane region" description="Helical" evidence="5">
    <location>
        <begin position="156"/>
        <end position="181"/>
    </location>
</feature>
<feature type="transmembrane region" description="Helical" evidence="5">
    <location>
        <begin position="115"/>
        <end position="135"/>
    </location>
</feature>
<dbReference type="InterPro" id="IPR044878">
    <property type="entry name" value="UbiA_sf"/>
</dbReference>
<protein>
    <submittedName>
        <fullName evidence="6">Prenyltransferase</fullName>
    </submittedName>
</protein>
<accession>A0ABY3RNX9</accession>
<keyword evidence="3 5" id="KW-1133">Transmembrane helix</keyword>
<dbReference type="Gene3D" id="1.10.357.140">
    <property type="entry name" value="UbiA prenyltransferase"/>
    <property type="match status" value="1"/>
</dbReference>
<dbReference type="Pfam" id="PF01040">
    <property type="entry name" value="UbiA"/>
    <property type="match status" value="1"/>
</dbReference>
<gene>
    <name evidence="6" type="ORF">K8F61_13100</name>
</gene>
<keyword evidence="2 5" id="KW-0812">Transmembrane</keyword>
<keyword evidence="7" id="KW-1185">Reference proteome</keyword>
<dbReference type="Gene3D" id="1.20.120.1780">
    <property type="entry name" value="UbiA prenyltransferase"/>
    <property type="match status" value="1"/>
</dbReference>
<dbReference type="CDD" id="cd13966">
    <property type="entry name" value="PT_UbiA_4"/>
    <property type="match status" value="1"/>
</dbReference>
<dbReference type="EMBL" id="CP082781">
    <property type="protein sequence ID" value="UGS25607.1"/>
    <property type="molecule type" value="Genomic_DNA"/>
</dbReference>
<evidence type="ECO:0000256" key="4">
    <source>
        <dbReference type="ARBA" id="ARBA00023136"/>
    </source>
</evidence>
<dbReference type="PANTHER" id="PTHR42723">
    <property type="entry name" value="CHLOROPHYLL SYNTHASE"/>
    <property type="match status" value="1"/>
</dbReference>
<evidence type="ECO:0000313" key="6">
    <source>
        <dbReference type="EMBL" id="UGS25607.1"/>
    </source>
</evidence>
<feature type="transmembrane region" description="Helical" evidence="5">
    <location>
        <begin position="234"/>
        <end position="253"/>
    </location>
</feature>
<dbReference type="Proteomes" id="UP001199642">
    <property type="component" value="Chromosome"/>
</dbReference>
<comment type="subcellular location">
    <subcellularLocation>
        <location evidence="1">Membrane</location>
        <topology evidence="1">Multi-pass membrane protein</topology>
    </subcellularLocation>
</comment>
<evidence type="ECO:0000313" key="7">
    <source>
        <dbReference type="Proteomes" id="UP001199642"/>
    </source>
</evidence>
<keyword evidence="4 5" id="KW-0472">Membrane</keyword>
<dbReference type="InterPro" id="IPR000537">
    <property type="entry name" value="UbiA_prenyltransferase"/>
</dbReference>
<feature type="transmembrane region" description="Helical" evidence="5">
    <location>
        <begin position="201"/>
        <end position="222"/>
    </location>
</feature>